<protein>
    <recommendedName>
        <fullName evidence="10">Protein transport protein sec16</fullName>
    </recommendedName>
</protein>
<gene>
    <name evidence="14" type="ORF">AYL99_09104</name>
</gene>
<dbReference type="GO" id="GO:0007030">
    <property type="term" value="P:Golgi organization"/>
    <property type="evidence" value="ECO:0007669"/>
    <property type="project" value="TreeGrafter"/>
</dbReference>
<feature type="region of interest" description="Disordered" evidence="11">
    <location>
        <begin position="1740"/>
        <end position="1892"/>
    </location>
</feature>
<dbReference type="GO" id="GO:0070971">
    <property type="term" value="C:endoplasmic reticulum exit site"/>
    <property type="evidence" value="ECO:0007669"/>
    <property type="project" value="TreeGrafter"/>
</dbReference>
<feature type="compositionally biased region" description="Pro residues" evidence="11">
    <location>
        <begin position="1756"/>
        <end position="1787"/>
    </location>
</feature>
<feature type="region of interest" description="Disordered" evidence="11">
    <location>
        <begin position="1"/>
        <end position="135"/>
    </location>
</feature>
<evidence type="ECO:0000256" key="6">
    <source>
        <dbReference type="ARBA" id="ARBA00022927"/>
    </source>
</evidence>
<evidence type="ECO:0000256" key="1">
    <source>
        <dbReference type="ARBA" id="ARBA00004397"/>
    </source>
</evidence>
<keyword evidence="15" id="KW-1185">Reference proteome</keyword>
<dbReference type="FunFam" id="1.25.40.1030:FF:000008">
    <property type="entry name" value="Protein transport protein sec16"/>
    <property type="match status" value="1"/>
</dbReference>
<dbReference type="RefSeq" id="XP_018690359.1">
    <property type="nucleotide sequence ID" value="XM_018840612.1"/>
</dbReference>
<feature type="compositionally biased region" description="Basic and acidic residues" evidence="11">
    <location>
        <begin position="30"/>
        <end position="40"/>
    </location>
</feature>
<feature type="compositionally biased region" description="Polar residues" evidence="11">
    <location>
        <begin position="43"/>
        <end position="60"/>
    </location>
</feature>
<dbReference type="OrthoDB" id="8918678at2759"/>
<feature type="compositionally biased region" description="Low complexity" evidence="11">
    <location>
        <begin position="1666"/>
        <end position="1679"/>
    </location>
</feature>
<evidence type="ECO:0000313" key="15">
    <source>
        <dbReference type="Proteomes" id="UP000078343"/>
    </source>
</evidence>
<evidence type="ECO:0000256" key="5">
    <source>
        <dbReference type="ARBA" id="ARBA00022892"/>
    </source>
</evidence>
<feature type="compositionally biased region" description="Basic and acidic residues" evidence="11">
    <location>
        <begin position="1654"/>
        <end position="1665"/>
    </location>
</feature>
<name>A0A178ZBF2_9EURO</name>
<feature type="compositionally biased region" description="Acidic residues" evidence="11">
    <location>
        <begin position="120"/>
        <end position="131"/>
    </location>
</feature>
<feature type="compositionally biased region" description="Basic and acidic residues" evidence="11">
    <location>
        <begin position="1384"/>
        <end position="1394"/>
    </location>
</feature>
<keyword evidence="7 10" id="KW-0072">Autophagy</keyword>
<feature type="compositionally biased region" description="Polar residues" evidence="11">
    <location>
        <begin position="1642"/>
        <end position="1652"/>
    </location>
</feature>
<sequence length="1892" mass="202553">MDTATHGEARSLEPREPMQSGHWFPALRPDTIDEFHREAEAQEPSSRNVESNPLGNTTMTGIPPTPTSRQNGDTGISSEDTSTKPNIQDKPITGVGGIALSNGQGTHTTWSSQPSGGSLESDELPSDDDNERLDPAWGIKRLDSAHILDKVHRSTTFPEFVPPETAKDQPAVDKAMNGIDFETVNGTAEVSEATRQESGAAEPHSLSWTDDDHDGTRDPQSWTIPPQEERVDAITARFEEGVPLIQEDDKRQADQGAPDEGSRQNPFEATQDDEESTFFSNINGSTVTASQSPPLDRKSTAQVLESLDLPRDDTQESPPMSAPAETSFFDELAAGTAPNADNKMPVISETEDVDAMWAAALGDEEFLVEDADDLLPDSEPGSPSSFIASLQGSSNIPNIPTTEPTPNAVPQQQPQPQRQSSLNPYAPHQPSTSDLLQLSPTARTTHNNVGLSRPELAPIGSFQAHLQQEQQSQNVKSFVDQAKDGYKSPYDLPLELSKSRKRAHVPQPVQTTMSVAPPPRSSSLSEKPLQSPFHPNVPQMSGPGVMPPPAPSPAIPQRSVSAFTSSKTETPTSGSSSSFFEELPLASRPRHPGRHTPQHSIVSPPPPLPAHSPPVAPPPPPPQHQPSPPVPSDPYSQYQLRLPERLDPYANVPLQPPPVPAATTARYSPAPVTSTLGPRPGPSPRYSPAPPPQTATATVSRYAAQPTPPPAPSQGTAAVPNKPPSQHPHAGPAILPFQPRTSSPLAYHKSSVDENVDGIPVSVMQTSPPPAPATQFSPPGAAPYSMTSPDRGGLVDSHQASATRRPGSEQLPPPRRSQTQSPSKQRPQGAFHAYSSDIINRPASAYGQPPPSRAVAPLEHVPPARPSVRARGLAPETEFVQPQDDTQFDPLERWKGAPLFKFGFGGTVVSTFPKLVPRYATGAARPQIKPTAGSVSIQNAKDVLPLAELWNQFPGPLRSKSKKKDVLSWMANYINGLEVDDRNIVHAPSHDDPATRHHEKVLLWKIVRTLVEHDGSLDGPALKAINLLLSPEVHNVDLSSPIQYREGEQISGIYRPPGANVRPDSVDPMAVETLRKRLLGGDRQAAVFHAMDSRLWSHALIIASTMDRSVWSQVVREFVRQEVKTTGENTESLSALYEIFGGNLEESIDELVPPSARAGLQMVSKVDTGGPAKNALDGLNRWKETLSLVLNNRCQGDHQALAALGKLLQDYNRIEAAHICYLFSRSPQRPVLFGGLDEEHAAIVLLGANHKAQPSDFGRDQDAILLTEIYEFATSILAAGASLSFMPHLSSFKLQRAVTMAESGLRSEAQSYCDAIASTFKSSTKMSAYYHPLFLSELDDLSNRLKQTPIQGSSSWIGKPSLEKVGGSMWNKFSSFVAGDDSDAESKGSGKDAVDAGPFAHVAGTPSISRTASQSDIYGSYPQSAPTTVAGSRYAPNGMQSTRSSAEITRGRPSLDSQRSPPSTSHSQNNHQFEPMNMFQHVQAPPAANPYQAFAAASPPTSFPQSPPRSSYMPNNSSQLASANPAAMRPNAYAPTPPAEDAMRQSYGYTPEPVVASQIPEEPESYTGYEPPRPGEPETSQRDDDAGTGFEAPTQSYGYEPPTGGGYVPYVPEPDSPEESPTEVRSKKKSFMDDDDVDFPRISNQPQESGPKSSGEDGTARKRANDAAAEAAFRAAAEADAAREKEKKESKRSSSWFGGWLGGKKTESLDAAPSKGVDQKVYRANLGESKMKLYYDKELGKWVNPDNPDAAKKTATPPPPRMGGTPAPPMSSGGPPRPPMIPTPPTSHPNLPDLGIGPPSAPSSRAGTPANGLGASARPSPQIGISGPPSATSTPPIGHPTTPGLAPPPRPATAMSNASSIDDLIGPATGRKAGKPGKKGAKSGRYVDVMAQ</sequence>
<comment type="function">
    <text evidence="9 10">Involved in the initiation of assembly of the COPII coat required for the formation of transport vesicles from the endoplasmic reticulum (ER) and the selection of cargo molecules. Also involved in autophagy.</text>
</comment>
<dbReference type="GO" id="GO:0005789">
    <property type="term" value="C:endoplasmic reticulum membrane"/>
    <property type="evidence" value="ECO:0007669"/>
    <property type="project" value="UniProtKB-SubCell"/>
</dbReference>
<dbReference type="GeneID" id="30013272"/>
<dbReference type="InterPro" id="IPR024298">
    <property type="entry name" value="Sec16_Sec23-bd"/>
</dbReference>
<feature type="compositionally biased region" description="Pro residues" evidence="11">
    <location>
        <begin position="679"/>
        <end position="693"/>
    </location>
</feature>
<evidence type="ECO:0000256" key="8">
    <source>
        <dbReference type="ARBA" id="ARBA00023136"/>
    </source>
</evidence>
<feature type="compositionally biased region" description="Low complexity" evidence="11">
    <location>
        <begin position="1819"/>
        <end position="1830"/>
    </location>
</feature>
<feature type="compositionally biased region" description="Polar residues" evidence="11">
    <location>
        <begin position="1512"/>
        <end position="1522"/>
    </location>
</feature>
<feature type="compositionally biased region" description="Basic residues" evidence="11">
    <location>
        <begin position="1872"/>
        <end position="1882"/>
    </location>
</feature>
<feature type="compositionally biased region" description="Basic and acidic residues" evidence="11">
    <location>
        <begin position="227"/>
        <end position="240"/>
    </location>
</feature>
<feature type="compositionally biased region" description="Polar residues" evidence="11">
    <location>
        <begin position="101"/>
        <end position="116"/>
    </location>
</feature>
<comment type="subcellular location">
    <subcellularLocation>
        <location evidence="1">Endoplasmic reticulum membrane</location>
        <topology evidence="1">Peripheral membrane protein</topology>
        <orientation evidence="1">Cytoplasmic side</orientation>
    </subcellularLocation>
</comment>
<feature type="compositionally biased region" description="Pro residues" evidence="11">
    <location>
        <begin position="603"/>
        <end position="632"/>
    </location>
</feature>
<keyword evidence="8 10" id="KW-0472">Membrane</keyword>
<feature type="region of interest" description="Disordered" evidence="11">
    <location>
        <begin position="1493"/>
        <end position="1716"/>
    </location>
</feature>
<feature type="compositionally biased region" description="Pro residues" evidence="11">
    <location>
        <begin position="545"/>
        <end position="554"/>
    </location>
</feature>
<accession>A0A178ZBF2</accession>
<feature type="compositionally biased region" description="Low complexity" evidence="11">
    <location>
        <begin position="816"/>
        <end position="828"/>
    </location>
</feature>
<feature type="domain" description="Sec16 central conserved" evidence="13">
    <location>
        <begin position="897"/>
        <end position="1015"/>
    </location>
</feature>
<evidence type="ECO:0000256" key="10">
    <source>
        <dbReference type="RuleBase" id="RU364101"/>
    </source>
</evidence>
<feature type="region of interest" description="Disordered" evidence="11">
    <location>
        <begin position="369"/>
        <end position="830"/>
    </location>
</feature>
<dbReference type="GO" id="GO:0006914">
    <property type="term" value="P:autophagy"/>
    <property type="evidence" value="ECO:0007669"/>
    <property type="project" value="UniProtKB-KW"/>
</dbReference>
<feature type="compositionally biased region" description="Polar residues" evidence="11">
    <location>
        <begin position="1438"/>
        <end position="1447"/>
    </location>
</feature>
<keyword evidence="5 10" id="KW-0931">ER-Golgi transport</keyword>
<feature type="compositionally biased region" description="Low complexity" evidence="11">
    <location>
        <begin position="395"/>
        <end position="419"/>
    </location>
</feature>
<evidence type="ECO:0000256" key="7">
    <source>
        <dbReference type="ARBA" id="ARBA00023006"/>
    </source>
</evidence>
<feature type="domain" description="Sec16 Sec23-binding" evidence="12">
    <location>
        <begin position="1075"/>
        <end position="1380"/>
    </location>
</feature>
<dbReference type="PANTHER" id="PTHR13402:SF6">
    <property type="entry name" value="SECRETORY 16, ISOFORM I"/>
    <property type="match status" value="1"/>
</dbReference>
<feature type="region of interest" description="Disordered" evidence="11">
    <location>
        <begin position="154"/>
        <end position="326"/>
    </location>
</feature>
<dbReference type="GO" id="GO:0015031">
    <property type="term" value="P:protein transport"/>
    <property type="evidence" value="ECO:0007669"/>
    <property type="project" value="UniProtKB-KW"/>
</dbReference>
<dbReference type="GO" id="GO:0012507">
    <property type="term" value="C:ER to Golgi transport vesicle membrane"/>
    <property type="evidence" value="ECO:0007669"/>
    <property type="project" value="TreeGrafter"/>
</dbReference>
<feature type="compositionally biased region" description="Polar residues" evidence="11">
    <location>
        <begin position="277"/>
        <end position="293"/>
    </location>
</feature>
<dbReference type="Proteomes" id="UP000078343">
    <property type="component" value="Unassembled WGS sequence"/>
</dbReference>
<dbReference type="EMBL" id="LVYI01000008">
    <property type="protein sequence ID" value="OAP56992.1"/>
    <property type="molecule type" value="Genomic_DNA"/>
</dbReference>
<dbReference type="GO" id="GO:0070973">
    <property type="term" value="P:protein localization to endoplasmic reticulum exit site"/>
    <property type="evidence" value="ECO:0007669"/>
    <property type="project" value="TreeGrafter"/>
</dbReference>
<keyword evidence="6 10" id="KW-0653">Protein transport</keyword>
<dbReference type="Gene3D" id="1.25.40.1030">
    <property type="match status" value="1"/>
</dbReference>
<evidence type="ECO:0000313" key="14">
    <source>
        <dbReference type="EMBL" id="OAP56992.1"/>
    </source>
</evidence>
<feature type="compositionally biased region" description="Polar residues" evidence="11">
    <location>
        <begin position="1455"/>
        <end position="1471"/>
    </location>
</feature>
<reference evidence="14 15" key="1">
    <citation type="submission" date="2016-04" db="EMBL/GenBank/DDBJ databases">
        <title>Draft genome of Fonsecaea erecta CBS 125763.</title>
        <authorList>
            <person name="Weiss V.A."/>
            <person name="Vicente V.A."/>
            <person name="Raittz R.T."/>
            <person name="Moreno L.F."/>
            <person name="De Souza E.M."/>
            <person name="Pedrosa F.O."/>
            <person name="Steffens M.B."/>
            <person name="Faoro H."/>
            <person name="Tadra-Sfeir M.Z."/>
            <person name="Najafzadeh M.J."/>
            <person name="Felipe M.S."/>
            <person name="Teixeira M."/>
            <person name="Sun J."/>
            <person name="Xi L."/>
            <person name="Gomes R."/>
            <person name="De Azevedo C.M."/>
            <person name="Salgado C.G."/>
            <person name="Da Silva M.B."/>
            <person name="Nascimento M.F."/>
            <person name="Queiroz-Telles F."/>
            <person name="Attili D.S."/>
            <person name="Gorbushina A."/>
        </authorList>
    </citation>
    <scope>NUCLEOTIDE SEQUENCE [LARGE SCALE GENOMIC DNA]</scope>
    <source>
        <strain evidence="14 15">CBS 125763</strain>
    </source>
</reference>
<evidence type="ECO:0000259" key="12">
    <source>
        <dbReference type="Pfam" id="PF12931"/>
    </source>
</evidence>
<feature type="compositionally biased region" description="Basic and acidic residues" evidence="11">
    <location>
        <begin position="1573"/>
        <end position="1585"/>
    </location>
</feature>
<feature type="compositionally biased region" description="Polar residues" evidence="11">
    <location>
        <begin position="1406"/>
        <end position="1430"/>
    </location>
</feature>
<dbReference type="CDD" id="cd09233">
    <property type="entry name" value="ACE1-Sec16-like"/>
    <property type="match status" value="1"/>
</dbReference>
<feature type="region of interest" description="Disordered" evidence="11">
    <location>
        <begin position="1381"/>
        <end position="1471"/>
    </location>
</feature>
<feature type="compositionally biased region" description="Basic residues" evidence="11">
    <location>
        <begin position="588"/>
        <end position="597"/>
    </location>
</feature>
<dbReference type="PANTHER" id="PTHR13402">
    <property type="entry name" value="RGPR-RELATED"/>
    <property type="match status" value="1"/>
</dbReference>
<feature type="compositionally biased region" description="Polar residues" evidence="11">
    <location>
        <begin position="381"/>
        <end position="394"/>
    </location>
</feature>
<organism evidence="14 15">
    <name type="scientific">Fonsecaea erecta</name>
    <dbReference type="NCBI Taxonomy" id="1367422"/>
    <lineage>
        <taxon>Eukaryota</taxon>
        <taxon>Fungi</taxon>
        <taxon>Dikarya</taxon>
        <taxon>Ascomycota</taxon>
        <taxon>Pezizomycotina</taxon>
        <taxon>Eurotiomycetes</taxon>
        <taxon>Chaetothyriomycetidae</taxon>
        <taxon>Chaetothyriales</taxon>
        <taxon>Herpotrichiellaceae</taxon>
        <taxon>Fonsecaea</taxon>
    </lineage>
</organism>
<evidence type="ECO:0000256" key="2">
    <source>
        <dbReference type="ARBA" id="ARBA00005927"/>
    </source>
</evidence>
<evidence type="ECO:0000256" key="4">
    <source>
        <dbReference type="ARBA" id="ARBA00022824"/>
    </source>
</evidence>
<feature type="compositionally biased region" description="Polar residues" evidence="11">
    <location>
        <begin position="558"/>
        <end position="579"/>
    </location>
</feature>
<evidence type="ECO:0000256" key="11">
    <source>
        <dbReference type="SAM" id="MobiDB-lite"/>
    </source>
</evidence>
<dbReference type="Pfam" id="PF12932">
    <property type="entry name" value="Sec16"/>
    <property type="match status" value="1"/>
</dbReference>
<comment type="caution">
    <text evidence="14">The sequence shown here is derived from an EMBL/GenBank/DDBJ whole genome shotgun (WGS) entry which is preliminary data.</text>
</comment>
<evidence type="ECO:0000259" key="13">
    <source>
        <dbReference type="Pfam" id="PF12932"/>
    </source>
</evidence>
<keyword evidence="4 10" id="KW-0256">Endoplasmic reticulum</keyword>
<dbReference type="GO" id="GO:0016192">
    <property type="term" value="P:vesicle-mediated transport"/>
    <property type="evidence" value="ECO:0007669"/>
    <property type="project" value="UniProtKB-KW"/>
</dbReference>
<dbReference type="STRING" id="1367422.A0A178ZBF2"/>
<feature type="compositionally biased region" description="Polar residues" evidence="11">
    <location>
        <begin position="464"/>
        <end position="476"/>
    </location>
</feature>
<proteinExistence type="inferred from homology"/>
<dbReference type="Pfam" id="PF12931">
    <property type="entry name" value="TPR_Sec16"/>
    <property type="match status" value="1"/>
</dbReference>
<feature type="compositionally biased region" description="Basic and acidic residues" evidence="11">
    <location>
        <begin position="1"/>
        <end position="16"/>
    </location>
</feature>
<keyword evidence="3 10" id="KW-0813">Transport</keyword>
<feature type="compositionally biased region" description="Polar residues" evidence="11">
    <location>
        <begin position="429"/>
        <end position="450"/>
    </location>
</feature>
<dbReference type="PRINTS" id="PR01217">
    <property type="entry name" value="PRICHEXTENSN"/>
</dbReference>
<comment type="similarity">
    <text evidence="2 10">Belongs to the SEC16 family.</text>
</comment>
<evidence type="ECO:0000256" key="9">
    <source>
        <dbReference type="ARBA" id="ARBA00024687"/>
    </source>
</evidence>
<dbReference type="InterPro" id="IPR024340">
    <property type="entry name" value="Sec16_CCD"/>
</dbReference>
<evidence type="ECO:0000256" key="3">
    <source>
        <dbReference type="ARBA" id="ARBA00022448"/>
    </source>
</evidence>
<feature type="compositionally biased region" description="Basic and acidic residues" evidence="11">
    <location>
        <begin position="1680"/>
        <end position="1692"/>
    </location>
</feature>
<feature type="compositionally biased region" description="Polar residues" evidence="11">
    <location>
        <begin position="67"/>
        <end position="86"/>
    </location>
</feature>